<organism evidence="4 5">
    <name type="scientific">Oceanimonas pelagia</name>
    <dbReference type="NCBI Taxonomy" id="3028314"/>
    <lineage>
        <taxon>Bacteria</taxon>
        <taxon>Pseudomonadati</taxon>
        <taxon>Pseudomonadota</taxon>
        <taxon>Gammaproteobacteria</taxon>
        <taxon>Aeromonadales</taxon>
        <taxon>Aeromonadaceae</taxon>
        <taxon>Oceanimonas</taxon>
    </lineage>
</organism>
<dbReference type="KEGG" id="ope:PU634_05730"/>
<protein>
    <submittedName>
        <fullName evidence="4">Bifunctional diguanylate cyclase/phosphodiesterase</fullName>
    </submittedName>
</protein>
<reference evidence="4 5" key="1">
    <citation type="submission" date="2023-02" db="EMBL/GenBank/DDBJ databases">
        <title>Complete genome sequence of a novel bacterium Oceanimonas sp. NTOU-MSR1 isolated from marine coast sediment.</title>
        <authorList>
            <person name="Yang H.-T."/>
            <person name="Chen Y.-L."/>
            <person name="Ho Y.-N."/>
        </authorList>
    </citation>
    <scope>NUCLEOTIDE SEQUENCE [LARGE SCALE GENOMIC DNA]</scope>
    <source>
        <strain evidence="4 5">NTOU-MSR1</strain>
    </source>
</reference>
<dbReference type="Pfam" id="PF00990">
    <property type="entry name" value="GGDEF"/>
    <property type="match status" value="1"/>
</dbReference>
<gene>
    <name evidence="4" type="ORF">PU634_05730</name>
</gene>
<dbReference type="RefSeq" id="WP_306763101.1">
    <property type="nucleotide sequence ID" value="NZ_CP118224.1"/>
</dbReference>
<feature type="transmembrane region" description="Helical" evidence="1">
    <location>
        <begin position="175"/>
        <end position="192"/>
    </location>
</feature>
<dbReference type="Pfam" id="PF00563">
    <property type="entry name" value="EAL"/>
    <property type="match status" value="1"/>
</dbReference>
<dbReference type="SMART" id="SM00267">
    <property type="entry name" value="GGDEF"/>
    <property type="match status" value="1"/>
</dbReference>
<keyword evidence="1" id="KW-1133">Transmembrane helix</keyword>
<dbReference type="InterPro" id="IPR001633">
    <property type="entry name" value="EAL_dom"/>
</dbReference>
<keyword evidence="1" id="KW-0812">Transmembrane</keyword>
<dbReference type="NCBIfam" id="TIGR00254">
    <property type="entry name" value="GGDEF"/>
    <property type="match status" value="1"/>
</dbReference>
<dbReference type="SUPFAM" id="SSF55073">
    <property type="entry name" value="Nucleotide cyclase"/>
    <property type="match status" value="1"/>
</dbReference>
<dbReference type="InterPro" id="IPR043128">
    <property type="entry name" value="Rev_trsase/Diguanyl_cyclase"/>
</dbReference>
<dbReference type="CDD" id="cd01949">
    <property type="entry name" value="GGDEF"/>
    <property type="match status" value="1"/>
</dbReference>
<dbReference type="Gene3D" id="3.20.20.450">
    <property type="entry name" value="EAL domain"/>
    <property type="match status" value="1"/>
</dbReference>
<dbReference type="PANTHER" id="PTHR44757:SF2">
    <property type="entry name" value="BIOFILM ARCHITECTURE MAINTENANCE PROTEIN MBAA"/>
    <property type="match status" value="1"/>
</dbReference>
<feature type="domain" description="EAL" evidence="2">
    <location>
        <begin position="373"/>
        <end position="627"/>
    </location>
</feature>
<dbReference type="InterPro" id="IPR000160">
    <property type="entry name" value="GGDEF_dom"/>
</dbReference>
<dbReference type="InterPro" id="IPR052155">
    <property type="entry name" value="Biofilm_reg_signaling"/>
</dbReference>
<evidence type="ECO:0000313" key="5">
    <source>
        <dbReference type="Proteomes" id="UP001223802"/>
    </source>
</evidence>
<evidence type="ECO:0000259" key="2">
    <source>
        <dbReference type="PROSITE" id="PS50883"/>
    </source>
</evidence>
<dbReference type="PANTHER" id="PTHR44757">
    <property type="entry name" value="DIGUANYLATE CYCLASE DGCP"/>
    <property type="match status" value="1"/>
</dbReference>
<dbReference type="AlphaFoldDB" id="A0AA50KPZ3"/>
<dbReference type="SMART" id="SM00052">
    <property type="entry name" value="EAL"/>
    <property type="match status" value="1"/>
</dbReference>
<evidence type="ECO:0000259" key="3">
    <source>
        <dbReference type="PROSITE" id="PS50887"/>
    </source>
</evidence>
<dbReference type="PROSITE" id="PS50883">
    <property type="entry name" value="EAL"/>
    <property type="match status" value="1"/>
</dbReference>
<dbReference type="SUPFAM" id="SSF141868">
    <property type="entry name" value="EAL domain-like"/>
    <property type="match status" value="1"/>
</dbReference>
<keyword evidence="1" id="KW-0472">Membrane</keyword>
<dbReference type="InterPro" id="IPR029787">
    <property type="entry name" value="Nucleotide_cyclase"/>
</dbReference>
<sequence>MTVKTVKLVLLTIAALLFSASSLYSYNRDLDVVTYVSATIKAVGWASSELEMEVLKFDHALTSLAAGIRDEDHAQLRFELLWSRIDTLLEGEETRPMREQPGVKPLLLEFRQRLQEWEEAVYRLNAGDRQGILALKQELAPYLQRARELNVDSFSGSSVWQQLDIIGDIRLRSTMYLGGLLISGGLMLWLLLRENRRNRYLAYHDMLTGLPNRMNFYQMMEQSLNRAQRDQHNLAVHMVDLNGFKAINDSLGHDVGDRVLKVVASRLSVALAGRGHVARLGGDEFVVIQPFDRREKVERLSEQLLRSLAGEIRLPDGCLSPQASIGTSCYPEHGTTMAELLSHADTAMYYAKHDPKFASRLFEPGMDERRLRSQKLAVALQLAIENDELNLVYQPIFRLDGGHIESLEALLRWHSAEHGHISPLEIIAVAEHHGLAHQLNQWVLLSACRQLKHWHQQGHGWLKVNVNISPEIFMSGELGSTVKTVLQRTGLPASALVLEITEDTSLWDTAGSIDNLARLRQLGVEIALDDFGTGYSSFSHLRQLPVNKLKIDKSFVSDLTTDSRAADLVHTIIRLAESLDMEVTAEGIELPEQQQHLQRLGCQLGQGYLLARPLPASQVADWLQQDLQRYTPAG</sequence>
<evidence type="ECO:0000256" key="1">
    <source>
        <dbReference type="SAM" id="Phobius"/>
    </source>
</evidence>
<evidence type="ECO:0000313" key="4">
    <source>
        <dbReference type="EMBL" id="WMC11865.1"/>
    </source>
</evidence>
<dbReference type="PROSITE" id="PS50887">
    <property type="entry name" value="GGDEF"/>
    <property type="match status" value="1"/>
</dbReference>
<name>A0AA50KPZ3_9GAMM</name>
<dbReference type="CDD" id="cd01948">
    <property type="entry name" value="EAL"/>
    <property type="match status" value="1"/>
</dbReference>
<dbReference type="Gene3D" id="3.30.70.270">
    <property type="match status" value="1"/>
</dbReference>
<accession>A0AA50KPZ3</accession>
<dbReference type="Proteomes" id="UP001223802">
    <property type="component" value="Chromosome"/>
</dbReference>
<proteinExistence type="predicted"/>
<keyword evidence="5" id="KW-1185">Reference proteome</keyword>
<dbReference type="EMBL" id="CP118224">
    <property type="protein sequence ID" value="WMC11865.1"/>
    <property type="molecule type" value="Genomic_DNA"/>
</dbReference>
<dbReference type="InterPro" id="IPR035919">
    <property type="entry name" value="EAL_sf"/>
</dbReference>
<feature type="domain" description="GGDEF" evidence="3">
    <location>
        <begin position="232"/>
        <end position="364"/>
    </location>
</feature>